<proteinExistence type="predicted"/>
<evidence type="ECO:0000313" key="3">
    <source>
        <dbReference type="EMBL" id="GGO58416.1"/>
    </source>
</evidence>
<reference evidence="4" key="1">
    <citation type="journal article" date="2019" name="Int. J. Syst. Evol. Microbiol.">
        <title>The Global Catalogue of Microorganisms (GCM) 10K type strain sequencing project: providing services to taxonomists for standard genome sequencing and annotation.</title>
        <authorList>
            <consortium name="The Broad Institute Genomics Platform"/>
            <consortium name="The Broad Institute Genome Sequencing Center for Infectious Disease"/>
            <person name="Wu L."/>
            <person name="Ma J."/>
        </authorList>
    </citation>
    <scope>NUCLEOTIDE SEQUENCE [LARGE SCALE GENOMIC DNA]</scope>
    <source>
        <strain evidence="4">CGMCC 4.7178</strain>
    </source>
</reference>
<sequence>MAQVRGHYRNGRYVRPHYRRTTGVGARTAPQSRVQAQSPIGRTTQVRGHYRNGTYVRPHHRRVSDTAVAAVGGGGLLLFVLLLLAVLSGGGSASTGTPEKNPTTPASQTVDLHR</sequence>
<organism evidence="3 4">
    <name type="scientific">Streptomyces daqingensis</name>
    <dbReference type="NCBI Taxonomy" id="1472640"/>
    <lineage>
        <taxon>Bacteria</taxon>
        <taxon>Bacillati</taxon>
        <taxon>Actinomycetota</taxon>
        <taxon>Actinomycetes</taxon>
        <taxon>Kitasatosporales</taxon>
        <taxon>Streptomycetaceae</taxon>
        <taxon>Streptomyces</taxon>
    </lineage>
</organism>
<comment type="caution">
    <text evidence="3">The sequence shown here is derived from an EMBL/GenBank/DDBJ whole genome shotgun (WGS) entry which is preliminary data.</text>
</comment>
<accession>A0ABQ2MUM7</accession>
<gene>
    <name evidence="3" type="ORF">GCM10012287_56530</name>
</gene>
<keyword evidence="2" id="KW-0812">Transmembrane</keyword>
<feature type="compositionally biased region" description="Basic residues" evidence="1">
    <location>
        <begin position="1"/>
        <end position="20"/>
    </location>
</feature>
<feature type="transmembrane region" description="Helical" evidence="2">
    <location>
        <begin position="67"/>
        <end position="87"/>
    </location>
</feature>
<protein>
    <submittedName>
        <fullName evidence="3">Uncharacterized protein</fullName>
    </submittedName>
</protein>
<evidence type="ECO:0000256" key="1">
    <source>
        <dbReference type="SAM" id="MobiDB-lite"/>
    </source>
</evidence>
<evidence type="ECO:0000313" key="4">
    <source>
        <dbReference type="Proteomes" id="UP000631535"/>
    </source>
</evidence>
<feature type="compositionally biased region" description="Polar residues" evidence="1">
    <location>
        <begin position="29"/>
        <end position="39"/>
    </location>
</feature>
<feature type="compositionally biased region" description="Polar residues" evidence="1">
    <location>
        <begin position="98"/>
        <end position="114"/>
    </location>
</feature>
<keyword evidence="2" id="KW-0472">Membrane</keyword>
<dbReference type="EMBL" id="BMMP01000030">
    <property type="protein sequence ID" value="GGO58416.1"/>
    <property type="molecule type" value="Genomic_DNA"/>
</dbReference>
<keyword evidence="2" id="KW-1133">Transmembrane helix</keyword>
<dbReference type="Proteomes" id="UP000631535">
    <property type="component" value="Unassembled WGS sequence"/>
</dbReference>
<name>A0ABQ2MUM7_9ACTN</name>
<feature type="region of interest" description="Disordered" evidence="1">
    <location>
        <begin position="90"/>
        <end position="114"/>
    </location>
</feature>
<evidence type="ECO:0000256" key="2">
    <source>
        <dbReference type="SAM" id="Phobius"/>
    </source>
</evidence>
<keyword evidence="4" id="KW-1185">Reference proteome</keyword>
<feature type="region of interest" description="Disordered" evidence="1">
    <location>
        <begin position="1"/>
        <end position="39"/>
    </location>
</feature>